<protein>
    <recommendedName>
        <fullName evidence="4">Glycosyltransferase RgtA/B/C/D-like domain-containing protein</fullName>
    </recommendedName>
</protein>
<dbReference type="AlphaFoldDB" id="A0A3R6DJ88"/>
<evidence type="ECO:0000256" key="1">
    <source>
        <dbReference type="SAM" id="Phobius"/>
    </source>
</evidence>
<feature type="transmembrane region" description="Helical" evidence="1">
    <location>
        <begin position="98"/>
        <end position="116"/>
    </location>
</feature>
<feature type="transmembrane region" description="Helical" evidence="1">
    <location>
        <begin position="339"/>
        <end position="361"/>
    </location>
</feature>
<evidence type="ECO:0000313" key="3">
    <source>
        <dbReference type="Proteomes" id="UP000284579"/>
    </source>
</evidence>
<feature type="transmembrane region" description="Helical" evidence="1">
    <location>
        <begin position="176"/>
        <end position="199"/>
    </location>
</feature>
<keyword evidence="1" id="KW-0472">Membrane</keyword>
<dbReference type="EMBL" id="QRHO01000047">
    <property type="protein sequence ID" value="RHF79581.1"/>
    <property type="molecule type" value="Genomic_DNA"/>
</dbReference>
<dbReference type="RefSeq" id="WP_118199787.1">
    <property type="nucleotide sequence ID" value="NZ_QRHO01000047.1"/>
</dbReference>
<name>A0A3R6DJ88_9FIRM</name>
<dbReference type="Proteomes" id="UP000284579">
    <property type="component" value="Unassembled WGS sequence"/>
</dbReference>
<accession>A0A3R6DJ88</accession>
<evidence type="ECO:0008006" key="4">
    <source>
        <dbReference type="Google" id="ProtNLM"/>
    </source>
</evidence>
<gene>
    <name evidence="2" type="ORF">DW656_16735</name>
</gene>
<proteinExistence type="predicted"/>
<reference evidence="2 3" key="1">
    <citation type="submission" date="2018-08" db="EMBL/GenBank/DDBJ databases">
        <title>A genome reference for cultivated species of the human gut microbiota.</title>
        <authorList>
            <person name="Zou Y."/>
            <person name="Xue W."/>
            <person name="Luo G."/>
        </authorList>
    </citation>
    <scope>NUCLEOTIDE SEQUENCE [LARGE SCALE GENOMIC DNA]</scope>
    <source>
        <strain evidence="2 3">AM23-3</strain>
    </source>
</reference>
<evidence type="ECO:0000313" key="2">
    <source>
        <dbReference type="EMBL" id="RHF79581.1"/>
    </source>
</evidence>
<feature type="transmembrane region" description="Helical" evidence="1">
    <location>
        <begin position="12"/>
        <end position="31"/>
    </location>
</feature>
<feature type="transmembrane region" description="Helical" evidence="1">
    <location>
        <begin position="257"/>
        <end position="277"/>
    </location>
</feature>
<keyword evidence="1" id="KW-1133">Transmembrane helix</keyword>
<feature type="transmembrane region" description="Helical" evidence="1">
    <location>
        <begin position="211"/>
        <end position="230"/>
    </location>
</feature>
<feature type="transmembrane region" description="Helical" evidence="1">
    <location>
        <begin position="123"/>
        <end position="140"/>
    </location>
</feature>
<keyword evidence="1" id="KW-0812">Transmembrane</keyword>
<comment type="caution">
    <text evidence="2">The sequence shown here is derived from an EMBL/GenBank/DDBJ whole genome shotgun (WGS) entry which is preliminary data.</text>
</comment>
<sequence>MFCLNIKSQHTPARSLSFCILSTALLVVLSIRSLQGELFITDAQYMVAAGRWIIANGHLQTTDPLSIHSELTYICQQYPICILVAVLYDTFGEMSVRLFFALLDMVAVLFIWYQTFPKAGNRILHCAVSCVFGAVIVYNLRSTPRALDILCLAVSWELMEKYIESRDIRFLFGFPFLGIFIANLHGALWPCAIMLPLAALLDSKLDSNARAALAVTILLTIASAMLNPYGLDVLSLPFKTIGTSDVATVAVPELKPMFSIVPVEAVILIVISVVPVVFHAKCLGFKKTVFSFETMMISGLLFLSLMTWRNELLLLGILMIVYSTWCWKIEPKCKASSKMLSRIVLFSISVVALEFGAVLFYNTLSATDQKSISLERAFQAMREDGAVSGTAVLTDIDPGCRAELNGFKPYLDTRIEVFNGQNGQKNVLAEAGKALFSGSLSAICDDYGMDYAVLNYGINDVGIQDLKESGFKPVYSDNLTVCLKRSTV</sequence>
<organism evidence="2 3">
    <name type="scientific">Coprococcus comes</name>
    <dbReference type="NCBI Taxonomy" id="410072"/>
    <lineage>
        <taxon>Bacteria</taxon>
        <taxon>Bacillati</taxon>
        <taxon>Bacillota</taxon>
        <taxon>Clostridia</taxon>
        <taxon>Lachnospirales</taxon>
        <taxon>Lachnospiraceae</taxon>
        <taxon>Coprococcus</taxon>
    </lineage>
</organism>